<evidence type="ECO:0000256" key="3">
    <source>
        <dbReference type="ARBA" id="ARBA00023163"/>
    </source>
</evidence>
<dbReference type="Gene3D" id="1.10.357.10">
    <property type="entry name" value="Tetracycline Repressor, domain 2"/>
    <property type="match status" value="1"/>
</dbReference>
<organism evidence="6 7">
    <name type="scientific">Tenggerimyces flavus</name>
    <dbReference type="NCBI Taxonomy" id="1708749"/>
    <lineage>
        <taxon>Bacteria</taxon>
        <taxon>Bacillati</taxon>
        <taxon>Actinomycetota</taxon>
        <taxon>Actinomycetes</taxon>
        <taxon>Propionibacteriales</taxon>
        <taxon>Nocardioidaceae</taxon>
        <taxon>Tenggerimyces</taxon>
    </lineage>
</organism>
<keyword evidence="2 4" id="KW-0238">DNA-binding</keyword>
<dbReference type="PANTHER" id="PTHR30055:SF234">
    <property type="entry name" value="HTH-TYPE TRANSCRIPTIONAL REGULATOR BETI"/>
    <property type="match status" value="1"/>
</dbReference>
<sequence length="193" mass="21411">MTVHASGRTRHQAPAPRELLDVAAEVLVARPNASLADVAKAAGIGRTTLHKHYPTRQDLLVAVAHDSLDRCDRAIATALEAADEDPVTVLHHLVERLVPLGPQLQFLFRQPTLDDEPKVMRRMSELEPPLHVLVRRAKEQGQVRADIAEWWFVSALYGLLYTAWEGVAYGWLAARDAPDLVVRTLLEGIGQRA</sequence>
<evidence type="ECO:0000256" key="4">
    <source>
        <dbReference type="PROSITE-ProRule" id="PRU00335"/>
    </source>
</evidence>
<name>A0ABV7YJE9_9ACTN</name>
<dbReference type="EMBL" id="JBHRZH010000023">
    <property type="protein sequence ID" value="MFC3764213.1"/>
    <property type="molecule type" value="Genomic_DNA"/>
</dbReference>
<reference evidence="7" key="1">
    <citation type="journal article" date="2019" name="Int. J. Syst. Evol. Microbiol.">
        <title>The Global Catalogue of Microorganisms (GCM) 10K type strain sequencing project: providing services to taxonomists for standard genome sequencing and annotation.</title>
        <authorList>
            <consortium name="The Broad Institute Genomics Platform"/>
            <consortium name="The Broad Institute Genome Sequencing Center for Infectious Disease"/>
            <person name="Wu L."/>
            <person name="Ma J."/>
        </authorList>
    </citation>
    <scope>NUCLEOTIDE SEQUENCE [LARGE SCALE GENOMIC DNA]</scope>
    <source>
        <strain evidence="7">CGMCC 4.7241</strain>
    </source>
</reference>
<gene>
    <name evidence="6" type="ORF">ACFOUW_25485</name>
</gene>
<dbReference type="SUPFAM" id="SSF46689">
    <property type="entry name" value="Homeodomain-like"/>
    <property type="match status" value="1"/>
</dbReference>
<dbReference type="Proteomes" id="UP001595699">
    <property type="component" value="Unassembled WGS sequence"/>
</dbReference>
<evidence type="ECO:0000256" key="2">
    <source>
        <dbReference type="ARBA" id="ARBA00023125"/>
    </source>
</evidence>
<dbReference type="InterPro" id="IPR009057">
    <property type="entry name" value="Homeodomain-like_sf"/>
</dbReference>
<protein>
    <submittedName>
        <fullName evidence="6">TetR/AcrR family transcriptional regulator</fullName>
    </submittedName>
</protein>
<evidence type="ECO:0000256" key="1">
    <source>
        <dbReference type="ARBA" id="ARBA00023015"/>
    </source>
</evidence>
<feature type="DNA-binding region" description="H-T-H motif" evidence="4">
    <location>
        <begin position="34"/>
        <end position="53"/>
    </location>
</feature>
<keyword evidence="1" id="KW-0805">Transcription regulation</keyword>
<dbReference type="RefSeq" id="WP_205114982.1">
    <property type="nucleotide sequence ID" value="NZ_JAFBCM010000001.1"/>
</dbReference>
<dbReference type="InterPro" id="IPR050109">
    <property type="entry name" value="HTH-type_TetR-like_transc_reg"/>
</dbReference>
<comment type="caution">
    <text evidence="6">The sequence shown here is derived from an EMBL/GenBank/DDBJ whole genome shotgun (WGS) entry which is preliminary data.</text>
</comment>
<dbReference type="InterPro" id="IPR001647">
    <property type="entry name" value="HTH_TetR"/>
</dbReference>
<dbReference type="Pfam" id="PF00440">
    <property type="entry name" value="TetR_N"/>
    <property type="match status" value="1"/>
</dbReference>
<evidence type="ECO:0000259" key="5">
    <source>
        <dbReference type="PROSITE" id="PS50977"/>
    </source>
</evidence>
<evidence type="ECO:0000313" key="7">
    <source>
        <dbReference type="Proteomes" id="UP001595699"/>
    </source>
</evidence>
<accession>A0ABV7YJE9</accession>
<dbReference type="PANTHER" id="PTHR30055">
    <property type="entry name" value="HTH-TYPE TRANSCRIPTIONAL REGULATOR RUTR"/>
    <property type="match status" value="1"/>
</dbReference>
<keyword evidence="7" id="KW-1185">Reference proteome</keyword>
<feature type="domain" description="HTH tetR-type" evidence="5">
    <location>
        <begin position="13"/>
        <end position="71"/>
    </location>
</feature>
<evidence type="ECO:0000313" key="6">
    <source>
        <dbReference type="EMBL" id="MFC3764213.1"/>
    </source>
</evidence>
<keyword evidence="3" id="KW-0804">Transcription</keyword>
<dbReference type="PROSITE" id="PS50977">
    <property type="entry name" value="HTH_TETR_2"/>
    <property type="match status" value="1"/>
</dbReference>
<dbReference type="InterPro" id="IPR036271">
    <property type="entry name" value="Tet_transcr_reg_TetR-rel_C_sf"/>
</dbReference>
<dbReference type="SUPFAM" id="SSF48498">
    <property type="entry name" value="Tetracyclin repressor-like, C-terminal domain"/>
    <property type="match status" value="1"/>
</dbReference>
<proteinExistence type="predicted"/>